<dbReference type="EC" id="2.1.1.-" evidence="7"/>
<keyword evidence="2 7" id="KW-0489">Methyltransferase</keyword>
<sequence>MKIASSFLQSKHMKSNKPKVVIEAFPACNGAKAQEHSREHSSLFPRMFSPLEQADSRVKVVPRSGFNWDTYGYLEENGLLDDVEISPWEDQAHPQLHFISHIPQNIPGEQLVAQLFRNIPEKTWLFKYGRVPMSFIMSDWVWRRVSAERSDKERCKLSVIAEATSLFHVSLDPDLVSPFADHFHPVPVTSSAQNRRTENRRLGTLTLPVNVTPLADQVIERGHLDTWDYVLRRLFVLKSTPLKGAISSLAPGAEILLKTITDRNLPREQRVDIGKQVRKLDIADWALLVRAFETWPFAPEDLTIDSFQSND</sequence>
<dbReference type="GO" id="GO:0003723">
    <property type="term" value="F:RNA binding"/>
    <property type="evidence" value="ECO:0007669"/>
    <property type="project" value="UniProtKB-KW"/>
</dbReference>
<proteinExistence type="inferred from homology"/>
<reference evidence="8 9" key="1">
    <citation type="submission" date="2019-02" db="EMBL/GenBank/DDBJ databases">
        <title>Genome sequencing of the rare red list fungi Hericium alpestre (H. flagellum).</title>
        <authorList>
            <person name="Buettner E."/>
            <person name="Kellner H."/>
        </authorList>
    </citation>
    <scope>NUCLEOTIDE SEQUENCE [LARGE SCALE GENOMIC DNA]</scope>
    <source>
        <strain evidence="8 9">DSM 108284</strain>
    </source>
</reference>
<gene>
    <name evidence="8" type="ORF">EWM64_g2160</name>
</gene>
<keyword evidence="7" id="KW-0698">rRNA processing</keyword>
<evidence type="ECO:0000313" key="8">
    <source>
        <dbReference type="EMBL" id="TFY81852.1"/>
    </source>
</evidence>
<keyword evidence="5" id="KW-0694">RNA-binding</keyword>
<dbReference type="EMBL" id="SFCI01000167">
    <property type="protein sequence ID" value="TFY81852.1"/>
    <property type="molecule type" value="Genomic_DNA"/>
</dbReference>
<dbReference type="InterPro" id="IPR001737">
    <property type="entry name" value="KsgA/Erm"/>
</dbReference>
<comment type="subcellular location">
    <subcellularLocation>
        <location evidence="1">Mitochondrion</location>
    </subcellularLocation>
</comment>
<dbReference type="PANTHER" id="PTHR11727">
    <property type="entry name" value="DIMETHYLADENOSINE TRANSFERASE"/>
    <property type="match status" value="1"/>
</dbReference>
<comment type="caution">
    <text evidence="8">The sequence shown here is derived from an EMBL/GenBank/DDBJ whole genome shotgun (WGS) entry which is preliminary data.</text>
</comment>
<dbReference type="STRING" id="135208.A0A4Z0A499"/>
<dbReference type="OrthoDB" id="16079at2759"/>
<dbReference type="InterPro" id="IPR029063">
    <property type="entry name" value="SAM-dependent_MTases_sf"/>
</dbReference>
<dbReference type="SUPFAM" id="SSF53335">
    <property type="entry name" value="S-adenosyl-L-methionine-dependent methyltransferases"/>
    <property type="match status" value="1"/>
</dbReference>
<dbReference type="GO" id="GO:0000179">
    <property type="term" value="F:rRNA (adenine-N6,N6-)-dimethyltransferase activity"/>
    <property type="evidence" value="ECO:0007669"/>
    <property type="project" value="TreeGrafter"/>
</dbReference>
<evidence type="ECO:0000256" key="4">
    <source>
        <dbReference type="ARBA" id="ARBA00022691"/>
    </source>
</evidence>
<dbReference type="Gene3D" id="1.10.8.100">
    <property type="entry name" value="Ribosomal RNA adenine dimethylase-like, domain 2"/>
    <property type="match status" value="1"/>
</dbReference>
<dbReference type="PANTHER" id="PTHR11727:SF17">
    <property type="entry name" value="DIMETHYLADENOSINE TRANSFERASE 1, MITOCHONDRIAL"/>
    <property type="match status" value="1"/>
</dbReference>
<evidence type="ECO:0000256" key="2">
    <source>
        <dbReference type="ARBA" id="ARBA00022603"/>
    </source>
</evidence>
<evidence type="ECO:0000256" key="6">
    <source>
        <dbReference type="ARBA" id="ARBA00024915"/>
    </source>
</evidence>
<keyword evidence="3 7" id="KW-0808">Transferase</keyword>
<dbReference type="Gene3D" id="3.40.50.150">
    <property type="entry name" value="Vaccinia Virus protein VP39"/>
    <property type="match status" value="1"/>
</dbReference>
<protein>
    <recommendedName>
        <fullName evidence="7">rRNA adenine N(6)-methyltransferase</fullName>
        <ecNumber evidence="7">2.1.1.-</ecNumber>
    </recommendedName>
</protein>
<evidence type="ECO:0000256" key="5">
    <source>
        <dbReference type="ARBA" id="ARBA00022884"/>
    </source>
</evidence>
<organism evidence="8 9">
    <name type="scientific">Hericium alpestre</name>
    <dbReference type="NCBI Taxonomy" id="135208"/>
    <lineage>
        <taxon>Eukaryota</taxon>
        <taxon>Fungi</taxon>
        <taxon>Dikarya</taxon>
        <taxon>Basidiomycota</taxon>
        <taxon>Agaricomycotina</taxon>
        <taxon>Agaricomycetes</taxon>
        <taxon>Russulales</taxon>
        <taxon>Hericiaceae</taxon>
        <taxon>Hericium</taxon>
    </lineage>
</organism>
<evidence type="ECO:0000313" key="9">
    <source>
        <dbReference type="Proteomes" id="UP000298061"/>
    </source>
</evidence>
<evidence type="ECO:0000256" key="3">
    <source>
        <dbReference type="ARBA" id="ARBA00022679"/>
    </source>
</evidence>
<dbReference type="Pfam" id="PF00398">
    <property type="entry name" value="RrnaAD"/>
    <property type="match status" value="1"/>
</dbReference>
<comment type="function">
    <text evidence="6">Mitochondrial transcription factor that confers selective promoter recognition on the core subunit of the yeast mitochondrial RNA polymerase. Interacts with DNA in a non-specific manner.</text>
</comment>
<evidence type="ECO:0000256" key="1">
    <source>
        <dbReference type="ARBA" id="ARBA00004173"/>
    </source>
</evidence>
<dbReference type="GO" id="GO:0005759">
    <property type="term" value="C:mitochondrial matrix"/>
    <property type="evidence" value="ECO:0007669"/>
    <property type="project" value="TreeGrafter"/>
</dbReference>
<dbReference type="GO" id="GO:0006391">
    <property type="term" value="P:transcription initiation at mitochondrial promoter"/>
    <property type="evidence" value="ECO:0007669"/>
    <property type="project" value="TreeGrafter"/>
</dbReference>
<accession>A0A4Z0A499</accession>
<comment type="similarity">
    <text evidence="7">Belongs to the class I-like SAM-binding methyltransferase superfamily. rRNA adenine N(6)-methyltransferase family.</text>
</comment>
<name>A0A4Z0A499_9AGAM</name>
<dbReference type="InterPro" id="IPR023165">
    <property type="entry name" value="rRNA_Ade_diMease-like_C"/>
</dbReference>
<keyword evidence="4 7" id="KW-0949">S-adenosyl-L-methionine</keyword>
<dbReference type="Proteomes" id="UP000298061">
    <property type="component" value="Unassembled WGS sequence"/>
</dbReference>
<dbReference type="AlphaFoldDB" id="A0A4Z0A499"/>
<keyword evidence="9" id="KW-1185">Reference proteome</keyword>
<evidence type="ECO:0000256" key="7">
    <source>
        <dbReference type="RuleBase" id="RU362106"/>
    </source>
</evidence>
<dbReference type="GO" id="GO:0034246">
    <property type="term" value="F:mitochondrial transcription factor activity"/>
    <property type="evidence" value="ECO:0007669"/>
    <property type="project" value="TreeGrafter"/>
</dbReference>